<evidence type="ECO:0000313" key="2">
    <source>
        <dbReference type="Proteomes" id="UP000823935"/>
    </source>
</evidence>
<reference evidence="1" key="1">
    <citation type="submission" date="2020-10" db="EMBL/GenBank/DDBJ databases">
        <authorList>
            <person name="Gilroy R."/>
        </authorList>
    </citation>
    <scope>NUCLEOTIDE SEQUENCE</scope>
    <source>
        <strain evidence="1">CHK190-19873</strain>
    </source>
</reference>
<proteinExistence type="predicted"/>
<comment type="caution">
    <text evidence="1">The sequence shown here is derived from an EMBL/GenBank/DDBJ whole genome shotgun (WGS) entry which is preliminary data.</text>
</comment>
<accession>A0A9D1EUA3</accession>
<sequence length="45" mass="4930">MEGKRLKEKQMKFSGRFLSGLGNSNAEKDGRRIYRGASVALPACA</sequence>
<reference evidence="1" key="2">
    <citation type="journal article" date="2021" name="PeerJ">
        <title>Extensive microbial diversity within the chicken gut microbiome revealed by metagenomics and culture.</title>
        <authorList>
            <person name="Gilroy R."/>
            <person name="Ravi A."/>
            <person name="Getino M."/>
            <person name="Pursley I."/>
            <person name="Horton D.L."/>
            <person name="Alikhan N.F."/>
            <person name="Baker D."/>
            <person name="Gharbi K."/>
            <person name="Hall N."/>
            <person name="Watson M."/>
            <person name="Adriaenssens E.M."/>
            <person name="Foster-Nyarko E."/>
            <person name="Jarju S."/>
            <person name="Secka A."/>
            <person name="Antonio M."/>
            <person name="Oren A."/>
            <person name="Chaudhuri R.R."/>
            <person name="La Ragione R."/>
            <person name="Hildebrand F."/>
            <person name="Pallen M.J."/>
        </authorList>
    </citation>
    <scope>NUCLEOTIDE SEQUENCE</scope>
    <source>
        <strain evidence="1">CHK190-19873</strain>
    </source>
</reference>
<dbReference type="Proteomes" id="UP000823935">
    <property type="component" value="Unassembled WGS sequence"/>
</dbReference>
<dbReference type="EMBL" id="DVIQ01000069">
    <property type="protein sequence ID" value="HIS32083.1"/>
    <property type="molecule type" value="Genomic_DNA"/>
</dbReference>
<protein>
    <submittedName>
        <fullName evidence="1">Uncharacterized protein</fullName>
    </submittedName>
</protein>
<name>A0A9D1EUA3_9FIRM</name>
<gene>
    <name evidence="1" type="ORF">IAB44_11135</name>
</gene>
<evidence type="ECO:0000313" key="1">
    <source>
        <dbReference type="EMBL" id="HIS32083.1"/>
    </source>
</evidence>
<dbReference type="AlphaFoldDB" id="A0A9D1EUA3"/>
<organism evidence="1 2">
    <name type="scientific">Candidatus Limivivens intestinipullorum</name>
    <dbReference type="NCBI Taxonomy" id="2840858"/>
    <lineage>
        <taxon>Bacteria</taxon>
        <taxon>Bacillati</taxon>
        <taxon>Bacillota</taxon>
        <taxon>Clostridia</taxon>
        <taxon>Lachnospirales</taxon>
        <taxon>Lachnospiraceae</taxon>
        <taxon>Lachnospiraceae incertae sedis</taxon>
        <taxon>Candidatus Limivivens</taxon>
    </lineage>
</organism>